<dbReference type="SMART" id="SM00220">
    <property type="entry name" value="S_TKc"/>
    <property type="match status" value="1"/>
</dbReference>
<feature type="domain" description="Protein kinase" evidence="7">
    <location>
        <begin position="268"/>
        <end position="546"/>
    </location>
</feature>
<dbReference type="RefSeq" id="WP_233373488.1">
    <property type="nucleotide sequence ID" value="NZ_JAJTWU010000007.1"/>
</dbReference>
<comment type="caution">
    <text evidence="9">The sequence shown here is derived from an EMBL/GenBank/DDBJ whole genome shotgun (WGS) entry which is preliminary data.</text>
</comment>
<keyword evidence="2" id="KW-0547">Nucleotide-binding</keyword>
<proteinExistence type="predicted"/>
<dbReference type="PROSITE" id="PS50011">
    <property type="entry name" value="PROTEIN_KINASE_DOM"/>
    <property type="match status" value="1"/>
</dbReference>
<dbReference type="InterPro" id="IPR000719">
    <property type="entry name" value="Prot_kinase_dom"/>
</dbReference>
<evidence type="ECO:0000256" key="1">
    <source>
        <dbReference type="ARBA" id="ARBA00022679"/>
    </source>
</evidence>
<feature type="transmembrane region" description="Helical" evidence="6">
    <location>
        <begin position="565"/>
        <end position="584"/>
    </location>
</feature>
<dbReference type="PANTHER" id="PTHR43289">
    <property type="entry name" value="MITOGEN-ACTIVATED PROTEIN KINASE KINASE KINASE 20-RELATED"/>
    <property type="match status" value="1"/>
</dbReference>
<keyword evidence="4" id="KW-0067">ATP-binding</keyword>
<evidence type="ECO:0000313" key="9">
    <source>
        <dbReference type="EMBL" id="MCE4556454.1"/>
    </source>
</evidence>
<keyword evidence="3 9" id="KW-0418">Kinase</keyword>
<dbReference type="Proteomes" id="UP001200741">
    <property type="component" value="Unassembled WGS sequence"/>
</dbReference>
<evidence type="ECO:0000256" key="2">
    <source>
        <dbReference type="ARBA" id="ARBA00022741"/>
    </source>
</evidence>
<evidence type="ECO:0000256" key="4">
    <source>
        <dbReference type="ARBA" id="ARBA00022840"/>
    </source>
</evidence>
<dbReference type="Gene3D" id="3.60.40.10">
    <property type="entry name" value="PPM-type phosphatase domain"/>
    <property type="match status" value="1"/>
</dbReference>
<dbReference type="InterPro" id="IPR001932">
    <property type="entry name" value="PPM-type_phosphatase-like_dom"/>
</dbReference>
<gene>
    <name evidence="9" type="ORF">LXT13_18825</name>
</gene>
<protein>
    <submittedName>
        <fullName evidence="9">Bifunctional protein-serine/threonine kinase/phosphatase</fullName>
    </submittedName>
</protein>
<dbReference type="Gene3D" id="1.10.510.10">
    <property type="entry name" value="Transferase(Phosphotransferase) domain 1"/>
    <property type="match status" value="1"/>
</dbReference>
<organism evidence="9 10">
    <name type="scientific">Pelomonas cellulosilytica</name>
    <dbReference type="NCBI Taxonomy" id="2906762"/>
    <lineage>
        <taxon>Bacteria</taxon>
        <taxon>Pseudomonadati</taxon>
        <taxon>Pseudomonadota</taxon>
        <taxon>Betaproteobacteria</taxon>
        <taxon>Burkholderiales</taxon>
        <taxon>Sphaerotilaceae</taxon>
        <taxon>Roseateles</taxon>
    </lineage>
</organism>
<keyword evidence="10" id="KW-1185">Reference proteome</keyword>
<sequence>MRFELDTGLSSLQGRRPRNEDFAGVQAPAPHEAERGWVAALADGVSGSETGDGLMAAQTSVMSLLRDFHAVPADWDASVVLDRLLGHQNAWLAAHNRRPGPDGQPREALTTLTAVALRGRRYALAHVGDSRAWLLRDGECLLLTQDHRLERRDFAGLTRALGLDDALRLDHSAGELKVGDRLLLTSDGVHGVLRSRQIADLLRGSTSAQAAADALTAAALAAGSHDNATALVLDVKDLADPGLDDLADLGRRLPSPGPLRVGAVLDGYSVTALVADNGVHRLLQARELATGRLVALKMLRPGRADDPEERALLAHEIWLGLRLAEAPRSRRGAGSSADSGFVRVHAPADGATHFYAVFDWHQGRTLEQLLANGPLDATQALALGQAVARSLSLLHAADVVHRDLKPANLHLGDDGQWRVLDLGVALSRRSSAVARELHAGTPSYINPEQWQDPPQPPDAGSDLFALGVTLYQALTGRLPYGEIEPYQLARYRRDPVSVSRLQPSVPMPLDRVVMRAIARDAKARFETAEELLLALDRSAARDHAAAARVPRHGGSGHDPATTWKIAFGVSVLFNLLLIAWLLFLPR</sequence>
<dbReference type="Pfam" id="PF00069">
    <property type="entry name" value="Pkinase"/>
    <property type="match status" value="1"/>
</dbReference>
<dbReference type="GO" id="GO:0016301">
    <property type="term" value="F:kinase activity"/>
    <property type="evidence" value="ECO:0007669"/>
    <property type="project" value="UniProtKB-KW"/>
</dbReference>
<dbReference type="SUPFAM" id="SSF56112">
    <property type="entry name" value="Protein kinase-like (PK-like)"/>
    <property type="match status" value="1"/>
</dbReference>
<evidence type="ECO:0000256" key="3">
    <source>
        <dbReference type="ARBA" id="ARBA00022777"/>
    </source>
</evidence>
<evidence type="ECO:0000256" key="5">
    <source>
        <dbReference type="SAM" id="MobiDB-lite"/>
    </source>
</evidence>
<dbReference type="SMART" id="SM00331">
    <property type="entry name" value="PP2C_SIG"/>
    <property type="match status" value="1"/>
</dbReference>
<evidence type="ECO:0000259" key="8">
    <source>
        <dbReference type="PROSITE" id="PS51746"/>
    </source>
</evidence>
<keyword evidence="6" id="KW-0472">Membrane</keyword>
<dbReference type="CDD" id="cd00143">
    <property type="entry name" value="PP2Cc"/>
    <property type="match status" value="1"/>
</dbReference>
<dbReference type="PANTHER" id="PTHR43289:SF34">
    <property type="entry name" value="SERINE_THREONINE-PROTEIN KINASE YBDM-RELATED"/>
    <property type="match status" value="1"/>
</dbReference>
<dbReference type="SUPFAM" id="SSF81606">
    <property type="entry name" value="PP2C-like"/>
    <property type="match status" value="1"/>
</dbReference>
<dbReference type="SMART" id="SM00332">
    <property type="entry name" value="PP2Cc"/>
    <property type="match status" value="1"/>
</dbReference>
<feature type="domain" description="PPM-type phosphatase" evidence="8">
    <location>
        <begin position="6"/>
        <end position="235"/>
    </location>
</feature>
<reference evidence="9 10" key="1">
    <citation type="submission" date="2021-12" db="EMBL/GenBank/DDBJ databases">
        <title>Genome seq of P8.</title>
        <authorList>
            <person name="Seo T."/>
        </authorList>
    </citation>
    <scope>NUCLEOTIDE SEQUENCE [LARGE SCALE GENOMIC DNA]</scope>
    <source>
        <strain evidence="9 10">P8</strain>
    </source>
</reference>
<feature type="region of interest" description="Disordered" evidence="5">
    <location>
        <begin position="1"/>
        <end position="30"/>
    </location>
</feature>
<dbReference type="Pfam" id="PF13672">
    <property type="entry name" value="PP2C_2"/>
    <property type="match status" value="1"/>
</dbReference>
<keyword evidence="6" id="KW-1133">Transmembrane helix</keyword>
<keyword evidence="6" id="KW-0812">Transmembrane</keyword>
<dbReference type="EMBL" id="JAJTWU010000007">
    <property type="protein sequence ID" value="MCE4556454.1"/>
    <property type="molecule type" value="Genomic_DNA"/>
</dbReference>
<evidence type="ECO:0000313" key="10">
    <source>
        <dbReference type="Proteomes" id="UP001200741"/>
    </source>
</evidence>
<accession>A0ABS8Y0C4</accession>
<dbReference type="InterPro" id="IPR036457">
    <property type="entry name" value="PPM-type-like_dom_sf"/>
</dbReference>
<dbReference type="InterPro" id="IPR011009">
    <property type="entry name" value="Kinase-like_dom_sf"/>
</dbReference>
<dbReference type="PROSITE" id="PS51746">
    <property type="entry name" value="PPM_2"/>
    <property type="match status" value="1"/>
</dbReference>
<evidence type="ECO:0000256" key="6">
    <source>
        <dbReference type="SAM" id="Phobius"/>
    </source>
</evidence>
<dbReference type="CDD" id="cd14014">
    <property type="entry name" value="STKc_PknB_like"/>
    <property type="match status" value="1"/>
</dbReference>
<evidence type="ECO:0000259" key="7">
    <source>
        <dbReference type="PROSITE" id="PS50011"/>
    </source>
</evidence>
<name>A0ABS8Y0C4_9BURK</name>
<keyword evidence="1" id="KW-0808">Transferase</keyword>